<dbReference type="Proteomes" id="UP000198348">
    <property type="component" value="Unassembled WGS sequence"/>
</dbReference>
<proteinExistence type="predicted"/>
<organism evidence="1 2">
    <name type="scientific">Haloechinothrix alba</name>
    <dbReference type="NCBI Taxonomy" id="664784"/>
    <lineage>
        <taxon>Bacteria</taxon>
        <taxon>Bacillati</taxon>
        <taxon>Actinomycetota</taxon>
        <taxon>Actinomycetes</taxon>
        <taxon>Pseudonocardiales</taxon>
        <taxon>Pseudonocardiaceae</taxon>
        <taxon>Haloechinothrix</taxon>
    </lineage>
</organism>
<gene>
    <name evidence="1" type="ORF">SAMN06265360_102241</name>
</gene>
<accession>A0A238VGE0</accession>
<evidence type="ECO:0000313" key="1">
    <source>
        <dbReference type="EMBL" id="SNR33465.1"/>
    </source>
</evidence>
<reference evidence="1 2" key="1">
    <citation type="submission" date="2017-06" db="EMBL/GenBank/DDBJ databases">
        <authorList>
            <person name="Kim H.J."/>
            <person name="Triplett B.A."/>
        </authorList>
    </citation>
    <scope>NUCLEOTIDE SEQUENCE [LARGE SCALE GENOMIC DNA]</scope>
    <source>
        <strain evidence="1 2">DSM 45207</strain>
    </source>
</reference>
<protein>
    <submittedName>
        <fullName evidence="1">Uncharacterized protein</fullName>
    </submittedName>
</protein>
<sequence length="78" mass="8485">MVFPCWTGHSSRLESLRVTEGQQRSNRKFSAELKRDGVELVLAGGKLVCESARDLGICDSRLGVGSGKRAPLAARRRG</sequence>
<dbReference type="EMBL" id="FZNW01000002">
    <property type="protein sequence ID" value="SNR33465.1"/>
    <property type="molecule type" value="Genomic_DNA"/>
</dbReference>
<dbReference type="AlphaFoldDB" id="A0A238VGE0"/>
<evidence type="ECO:0000313" key="2">
    <source>
        <dbReference type="Proteomes" id="UP000198348"/>
    </source>
</evidence>
<keyword evidence="2" id="KW-1185">Reference proteome</keyword>
<name>A0A238VGE0_9PSEU</name>